<name>A0A270BIB8_9PROT</name>
<keyword evidence="3" id="KW-1185">Reference proteome</keyword>
<dbReference type="STRING" id="1231343.Absy_008_189"/>
<proteinExistence type="predicted"/>
<organism evidence="2 3">
    <name type="scientific">Acetobacter syzygii</name>
    <dbReference type="NCBI Taxonomy" id="146476"/>
    <lineage>
        <taxon>Bacteria</taxon>
        <taxon>Pseudomonadati</taxon>
        <taxon>Pseudomonadota</taxon>
        <taxon>Alphaproteobacteria</taxon>
        <taxon>Acetobacterales</taxon>
        <taxon>Acetobacteraceae</taxon>
        <taxon>Acetobacter</taxon>
    </lineage>
</organism>
<gene>
    <name evidence="2" type="ORF">B9K05_08725</name>
</gene>
<evidence type="ECO:0000256" key="1">
    <source>
        <dbReference type="SAM" id="MobiDB-lite"/>
    </source>
</evidence>
<feature type="compositionally biased region" description="Low complexity" evidence="1">
    <location>
        <begin position="249"/>
        <end position="262"/>
    </location>
</feature>
<feature type="region of interest" description="Disordered" evidence="1">
    <location>
        <begin position="101"/>
        <end position="204"/>
    </location>
</feature>
<dbReference type="AlphaFoldDB" id="A0A270BIB8"/>
<dbReference type="OrthoDB" id="10020981at2"/>
<protein>
    <submittedName>
        <fullName evidence="2">Uncharacterized protein</fullName>
    </submittedName>
</protein>
<sequence>MATLTQWLASTLARASTQGGAQAGHARGMAEVARMRAVLSVLVGASFTPVLHGGGADGHTALAALVSAVLAGLRADPPAAEGVPARVVGRRIMRPIMRAGPTAPIHQRQRAAVDAPYRAEEGSGSAQHLWPRSAPPARTGAEGRRRPTRPLHPTRTRAAGDHAPEDQSMEDGAAGRSPAAGGKVAEPVAKTGEAPLPRQAHAGRLRRRAVGHARTMPARVLPVGLAQQGLVWAAARQPGTGDAHEQANGAASRTASGATSGRVYGHAGHGGRWPGVLHTGAGGTGTGGMGQRPWGDPGHHAVAMLLGHAAVAYEPDRRGQKTMRQFLASYAALPRQGLSSAPAFMLAPTLAAALVAAYGAEQGRASGLPPRSLNEKRPSAGQKPQGMNGAGLAQPAPWGMDYLRATANAVQVASMAAAPAQVQPGPAVQAHITVNASGSTPQAIGDELERRMGTLRMQARQANLGQF</sequence>
<evidence type="ECO:0000313" key="2">
    <source>
        <dbReference type="EMBL" id="PAL24769.1"/>
    </source>
</evidence>
<feature type="region of interest" description="Disordered" evidence="1">
    <location>
        <begin position="238"/>
        <end position="296"/>
    </location>
</feature>
<dbReference type="Proteomes" id="UP000216033">
    <property type="component" value="Unassembled WGS sequence"/>
</dbReference>
<dbReference type="RefSeq" id="WP_095351478.1">
    <property type="nucleotide sequence ID" value="NZ_NDFO01000008.1"/>
</dbReference>
<dbReference type="EMBL" id="NDFP01000008">
    <property type="protein sequence ID" value="PAL24769.1"/>
    <property type="molecule type" value="Genomic_DNA"/>
</dbReference>
<accession>A0A270BIB8</accession>
<feature type="region of interest" description="Disordered" evidence="1">
    <location>
        <begin position="364"/>
        <end position="393"/>
    </location>
</feature>
<comment type="caution">
    <text evidence="2">The sequence shown here is derived from an EMBL/GenBank/DDBJ whole genome shotgun (WGS) entry which is preliminary data.</text>
</comment>
<feature type="compositionally biased region" description="Basic residues" evidence="1">
    <location>
        <begin position="146"/>
        <end position="155"/>
    </location>
</feature>
<evidence type="ECO:0000313" key="3">
    <source>
        <dbReference type="Proteomes" id="UP000216033"/>
    </source>
</evidence>
<feature type="compositionally biased region" description="Gly residues" evidence="1">
    <location>
        <begin position="280"/>
        <end position="290"/>
    </location>
</feature>
<reference evidence="2 3" key="1">
    <citation type="submission" date="2017-04" db="EMBL/GenBank/DDBJ databases">
        <title>Kefir bacterial isolates.</title>
        <authorList>
            <person name="Kim Y."/>
            <person name="Blasche S."/>
            <person name="Patil K.R."/>
        </authorList>
    </citation>
    <scope>NUCLEOTIDE SEQUENCE [LARGE SCALE GENOMIC DNA]</scope>
    <source>
        <strain evidence="2 3">KR-2</strain>
    </source>
</reference>